<proteinExistence type="predicted"/>
<dbReference type="PROSITE" id="PS51257">
    <property type="entry name" value="PROKAR_LIPOPROTEIN"/>
    <property type="match status" value="1"/>
</dbReference>
<sequence>MKKIAVVLGLFLIAGGGCSVINNFGVDRVGVKDYTPSIHYFDSELFSLDTPVVYGEFSSEDGGEGSLIAPDNKGYPEILFYVKTGKVLSNTELSAQEEERLKILREQVEGDGEIIENKEVYFSGQKGARTVVQYRGRSLEDDGGYIREFIYSFFVNGNEFRFWVSATDQEDPDKVAAMFDGIMKTIQFK</sequence>
<organism evidence="1 2">
    <name type="scientific">Candidatus Magasanikbacteria bacterium RIFCSPLOWO2_12_FULL_43_12</name>
    <dbReference type="NCBI Taxonomy" id="1798692"/>
    <lineage>
        <taxon>Bacteria</taxon>
        <taxon>Candidatus Magasanikiibacteriota</taxon>
    </lineage>
</organism>
<comment type="caution">
    <text evidence="1">The sequence shown here is derived from an EMBL/GenBank/DDBJ whole genome shotgun (WGS) entry which is preliminary data.</text>
</comment>
<evidence type="ECO:0000313" key="2">
    <source>
        <dbReference type="Proteomes" id="UP000178347"/>
    </source>
</evidence>
<dbReference type="EMBL" id="MFQN01000009">
    <property type="protein sequence ID" value="OGH75491.1"/>
    <property type="molecule type" value="Genomic_DNA"/>
</dbReference>
<gene>
    <name evidence="1" type="ORF">A3G00_01145</name>
</gene>
<dbReference type="AlphaFoldDB" id="A0A1F6MV49"/>
<accession>A0A1F6MV49</accession>
<reference evidence="1 2" key="1">
    <citation type="journal article" date="2016" name="Nat. Commun.">
        <title>Thousands of microbial genomes shed light on interconnected biogeochemical processes in an aquifer system.</title>
        <authorList>
            <person name="Anantharaman K."/>
            <person name="Brown C.T."/>
            <person name="Hug L.A."/>
            <person name="Sharon I."/>
            <person name="Castelle C.J."/>
            <person name="Probst A.J."/>
            <person name="Thomas B.C."/>
            <person name="Singh A."/>
            <person name="Wilkins M.J."/>
            <person name="Karaoz U."/>
            <person name="Brodie E.L."/>
            <person name="Williams K.H."/>
            <person name="Hubbard S.S."/>
            <person name="Banfield J.F."/>
        </authorList>
    </citation>
    <scope>NUCLEOTIDE SEQUENCE [LARGE SCALE GENOMIC DNA]</scope>
</reference>
<protein>
    <submittedName>
        <fullName evidence="1">Uncharacterized protein</fullName>
    </submittedName>
</protein>
<name>A0A1F6MV49_9BACT</name>
<evidence type="ECO:0000313" key="1">
    <source>
        <dbReference type="EMBL" id="OGH75491.1"/>
    </source>
</evidence>
<dbReference type="Proteomes" id="UP000178347">
    <property type="component" value="Unassembled WGS sequence"/>
</dbReference>